<comment type="caution">
    <text evidence="6">The sequence shown here is derived from an EMBL/GenBank/DDBJ whole genome shotgun (WGS) entry which is preliminary data.</text>
</comment>
<name>A0A926DE41_9FIRM</name>
<keyword evidence="3" id="KW-0418">Kinase</keyword>
<protein>
    <recommendedName>
        <fullName evidence="8">Carbohydrate kinase</fullName>
    </recommendedName>
</protein>
<dbReference type="PIRSF" id="PIRSF000538">
    <property type="entry name" value="GlpK"/>
    <property type="match status" value="1"/>
</dbReference>
<organism evidence="6 7">
    <name type="scientific">Feifania hominis</name>
    <dbReference type="NCBI Taxonomy" id="2763660"/>
    <lineage>
        <taxon>Bacteria</taxon>
        <taxon>Bacillati</taxon>
        <taxon>Bacillota</taxon>
        <taxon>Clostridia</taxon>
        <taxon>Eubacteriales</taxon>
        <taxon>Feifaniaceae</taxon>
        <taxon>Feifania</taxon>
    </lineage>
</organism>
<evidence type="ECO:0000256" key="2">
    <source>
        <dbReference type="ARBA" id="ARBA00022679"/>
    </source>
</evidence>
<reference evidence="6" key="1">
    <citation type="submission" date="2020-08" db="EMBL/GenBank/DDBJ databases">
        <title>Genome public.</title>
        <authorList>
            <person name="Liu C."/>
            <person name="Sun Q."/>
        </authorList>
    </citation>
    <scope>NUCLEOTIDE SEQUENCE</scope>
    <source>
        <strain evidence="6">BX7</strain>
    </source>
</reference>
<keyword evidence="7" id="KW-1185">Reference proteome</keyword>
<dbReference type="EMBL" id="JACRSP010000002">
    <property type="protein sequence ID" value="MBC8536428.1"/>
    <property type="molecule type" value="Genomic_DNA"/>
</dbReference>
<dbReference type="Pfam" id="PF00370">
    <property type="entry name" value="FGGY_N"/>
    <property type="match status" value="1"/>
</dbReference>
<evidence type="ECO:0000256" key="3">
    <source>
        <dbReference type="ARBA" id="ARBA00022777"/>
    </source>
</evidence>
<dbReference type="SUPFAM" id="SSF53067">
    <property type="entry name" value="Actin-like ATPase domain"/>
    <property type="match status" value="2"/>
</dbReference>
<dbReference type="Proteomes" id="UP000620366">
    <property type="component" value="Unassembled WGS sequence"/>
</dbReference>
<sequence length="504" mass="54380">MSSILVIDTGSSSMRGILFDEEGRMAFTRQQKYTMYTAPGGIAEYDPGDFESCLQAICSCCVRWAGDSGVSIGALSFTSQRSSILPLSAEGKPLGRIMTWYDKRAAAICEELKQRHAQEIYRIAGMLPTPVLSAPKIAWLRRHRPRIYAASHKILGIHDYLIYLCTGELVTDVTLASRTNLMDARSLTWSPRLLEIFEVDQEKLAQLLPAGSVAGYVTPTFAEATGLTAGIPVVSAGGDQQCSVLGQGLFRPGMAGLTCGSGAYLAAVTNQPVFDSKARVNLNAAVTPGHWILEASTLSSGTVQDWFDRTFYGPSSSCAPLRDLYHEIEAAPPGANGVLMLPDLAGKGCPDWDHYAHGIFYNMGLSTTRSDCARAMLEALAAEIAECYQVFRELLPSLAGLSVTGGLTKSCIFNQIIADMIDFPVNKCHNEEATAIGAFVVAACALGQIGSPEEAALFSSSQGNGHYTPNPERVSLYRRINQARRILYESIPGRQLTDLLTPGL</sequence>
<dbReference type="AlphaFoldDB" id="A0A926DE41"/>
<dbReference type="InterPro" id="IPR043129">
    <property type="entry name" value="ATPase_NBD"/>
</dbReference>
<feature type="domain" description="Carbohydrate kinase FGGY C-terminal" evidence="5">
    <location>
        <begin position="257"/>
        <end position="445"/>
    </location>
</feature>
<dbReference type="InterPro" id="IPR018484">
    <property type="entry name" value="FGGY_N"/>
</dbReference>
<dbReference type="PANTHER" id="PTHR43095">
    <property type="entry name" value="SUGAR KINASE"/>
    <property type="match status" value="1"/>
</dbReference>
<dbReference type="Pfam" id="PF02782">
    <property type="entry name" value="FGGY_C"/>
    <property type="match status" value="1"/>
</dbReference>
<accession>A0A926DE41</accession>
<dbReference type="Gene3D" id="3.30.420.40">
    <property type="match status" value="2"/>
</dbReference>
<keyword evidence="2" id="KW-0808">Transferase</keyword>
<dbReference type="InterPro" id="IPR018485">
    <property type="entry name" value="FGGY_C"/>
</dbReference>
<dbReference type="GO" id="GO:0016301">
    <property type="term" value="F:kinase activity"/>
    <property type="evidence" value="ECO:0007669"/>
    <property type="project" value="UniProtKB-KW"/>
</dbReference>
<evidence type="ECO:0000313" key="7">
    <source>
        <dbReference type="Proteomes" id="UP000620366"/>
    </source>
</evidence>
<evidence type="ECO:0000259" key="5">
    <source>
        <dbReference type="Pfam" id="PF02782"/>
    </source>
</evidence>
<dbReference type="PANTHER" id="PTHR43095:SF5">
    <property type="entry name" value="XYLULOSE KINASE"/>
    <property type="match status" value="1"/>
</dbReference>
<dbReference type="CDD" id="cd07779">
    <property type="entry name" value="ASKHA_NBD_FGGY_YgcE-like"/>
    <property type="match status" value="1"/>
</dbReference>
<gene>
    <name evidence="6" type="ORF">H8695_06945</name>
</gene>
<dbReference type="InterPro" id="IPR000577">
    <property type="entry name" value="Carb_kinase_FGGY"/>
</dbReference>
<evidence type="ECO:0000313" key="6">
    <source>
        <dbReference type="EMBL" id="MBC8536428.1"/>
    </source>
</evidence>
<dbReference type="InterPro" id="IPR050406">
    <property type="entry name" value="FGGY_Carb_Kinase"/>
</dbReference>
<dbReference type="GO" id="GO:0005975">
    <property type="term" value="P:carbohydrate metabolic process"/>
    <property type="evidence" value="ECO:0007669"/>
    <property type="project" value="InterPro"/>
</dbReference>
<proteinExistence type="inferred from homology"/>
<evidence type="ECO:0000259" key="4">
    <source>
        <dbReference type="Pfam" id="PF00370"/>
    </source>
</evidence>
<evidence type="ECO:0000256" key="1">
    <source>
        <dbReference type="ARBA" id="ARBA00009156"/>
    </source>
</evidence>
<comment type="similarity">
    <text evidence="1">Belongs to the FGGY kinase family.</text>
</comment>
<feature type="domain" description="Carbohydrate kinase FGGY N-terminal" evidence="4">
    <location>
        <begin position="4"/>
        <end position="246"/>
    </location>
</feature>
<dbReference type="RefSeq" id="WP_249300256.1">
    <property type="nucleotide sequence ID" value="NZ_JACRSP010000002.1"/>
</dbReference>
<evidence type="ECO:0008006" key="8">
    <source>
        <dbReference type="Google" id="ProtNLM"/>
    </source>
</evidence>